<dbReference type="AlphaFoldDB" id="A0AAW1IY68"/>
<reference evidence="1 2" key="1">
    <citation type="journal article" date="2024" name="BMC Genomics">
        <title>De novo assembly and annotation of Popillia japonica's genome with initial clues to its potential as an invasive pest.</title>
        <authorList>
            <person name="Cucini C."/>
            <person name="Boschi S."/>
            <person name="Funari R."/>
            <person name="Cardaioli E."/>
            <person name="Iannotti N."/>
            <person name="Marturano G."/>
            <person name="Paoli F."/>
            <person name="Bruttini M."/>
            <person name="Carapelli A."/>
            <person name="Frati F."/>
            <person name="Nardi F."/>
        </authorList>
    </citation>
    <scope>NUCLEOTIDE SEQUENCE [LARGE SCALE GENOMIC DNA]</scope>
    <source>
        <strain evidence="1">DMR45628</strain>
    </source>
</reference>
<dbReference type="Proteomes" id="UP001458880">
    <property type="component" value="Unassembled WGS sequence"/>
</dbReference>
<proteinExistence type="predicted"/>
<name>A0AAW1IY68_POPJA</name>
<dbReference type="EMBL" id="JASPKY010000496">
    <property type="protein sequence ID" value="KAK9694975.1"/>
    <property type="molecule type" value="Genomic_DNA"/>
</dbReference>
<keyword evidence="2" id="KW-1185">Reference proteome</keyword>
<accession>A0AAW1IY68</accession>
<organism evidence="1 2">
    <name type="scientific">Popillia japonica</name>
    <name type="common">Japanese beetle</name>
    <dbReference type="NCBI Taxonomy" id="7064"/>
    <lineage>
        <taxon>Eukaryota</taxon>
        <taxon>Metazoa</taxon>
        <taxon>Ecdysozoa</taxon>
        <taxon>Arthropoda</taxon>
        <taxon>Hexapoda</taxon>
        <taxon>Insecta</taxon>
        <taxon>Pterygota</taxon>
        <taxon>Neoptera</taxon>
        <taxon>Endopterygota</taxon>
        <taxon>Coleoptera</taxon>
        <taxon>Polyphaga</taxon>
        <taxon>Scarabaeiformia</taxon>
        <taxon>Scarabaeidae</taxon>
        <taxon>Rutelinae</taxon>
        <taxon>Popillia</taxon>
    </lineage>
</organism>
<evidence type="ECO:0000313" key="1">
    <source>
        <dbReference type="EMBL" id="KAK9694975.1"/>
    </source>
</evidence>
<gene>
    <name evidence="1" type="ORF">QE152_g33179</name>
</gene>
<sequence>MEEEALLLAILNEDEEQEMRYKRRRKKRRVWVHEINQQRKEEGEFHVLYEQLRSDENRFYVYFRMDIECFDELLLLIEEDIKKDHSKLNGY</sequence>
<evidence type="ECO:0000313" key="2">
    <source>
        <dbReference type="Proteomes" id="UP001458880"/>
    </source>
</evidence>
<comment type="caution">
    <text evidence="1">The sequence shown here is derived from an EMBL/GenBank/DDBJ whole genome shotgun (WGS) entry which is preliminary data.</text>
</comment>
<protein>
    <submittedName>
        <fullName evidence="1">Uncharacterized protein</fullName>
    </submittedName>
</protein>